<keyword evidence="3" id="KW-0653">Protein transport</keyword>
<evidence type="ECO:0000256" key="1">
    <source>
        <dbReference type="ARBA" id="ARBA00010690"/>
    </source>
</evidence>
<dbReference type="PANTHER" id="PTHR30531">
    <property type="entry name" value="FLAGELLAR BIOSYNTHETIC PROTEIN FLHB"/>
    <property type="match status" value="1"/>
</dbReference>
<protein>
    <recommendedName>
        <fullName evidence="2">Flagellar biosynthetic protein FlhB</fullName>
    </recommendedName>
</protein>
<evidence type="ECO:0000256" key="2">
    <source>
        <dbReference type="ARBA" id="ARBA00021622"/>
    </source>
</evidence>
<dbReference type="Pfam" id="PF01312">
    <property type="entry name" value="Bac_export_2"/>
    <property type="match status" value="1"/>
</dbReference>
<comment type="similarity">
    <text evidence="1">Belongs to the type III secretion exporter family.</text>
</comment>
<reference evidence="5 6" key="1">
    <citation type="submission" date="2024-09" db="EMBL/GenBank/DDBJ databases">
        <authorList>
            <person name="Sun Q."/>
            <person name="Mori K."/>
        </authorList>
    </citation>
    <scope>NUCLEOTIDE SEQUENCE [LARGE SCALE GENOMIC DNA]</scope>
    <source>
        <strain evidence="5 6">CCM 7415</strain>
    </source>
</reference>
<comment type="function">
    <text evidence="4">Required for formation of the rod structure in the basal body of the flagellar apparatus. Together with FliI and FliH, may constitute the export apparatus of flagellin.</text>
</comment>
<gene>
    <name evidence="5" type="ORF">ACFFHW_04920</name>
</gene>
<organism evidence="5 6">
    <name type="scientific">Kushneria aurantia</name>
    <dbReference type="NCBI Taxonomy" id="504092"/>
    <lineage>
        <taxon>Bacteria</taxon>
        <taxon>Pseudomonadati</taxon>
        <taxon>Pseudomonadota</taxon>
        <taxon>Gammaproteobacteria</taxon>
        <taxon>Oceanospirillales</taxon>
        <taxon>Halomonadaceae</taxon>
        <taxon>Kushneria</taxon>
    </lineage>
</organism>
<name>A0ABV6G177_9GAMM</name>
<proteinExistence type="inferred from homology"/>
<evidence type="ECO:0000313" key="5">
    <source>
        <dbReference type="EMBL" id="MFC0267344.1"/>
    </source>
</evidence>
<evidence type="ECO:0000256" key="4">
    <source>
        <dbReference type="ARBA" id="ARBA00025078"/>
    </source>
</evidence>
<keyword evidence="6" id="KW-1185">Reference proteome</keyword>
<evidence type="ECO:0000256" key="3">
    <source>
        <dbReference type="ARBA" id="ARBA00023225"/>
    </source>
</evidence>
<comment type="caution">
    <text evidence="5">The sequence shown here is derived from an EMBL/GenBank/DDBJ whole genome shotgun (WGS) entry which is preliminary data.</text>
</comment>
<dbReference type="SUPFAM" id="SSF160544">
    <property type="entry name" value="EscU C-terminal domain-like"/>
    <property type="match status" value="1"/>
</dbReference>
<accession>A0ABV6G177</accession>
<dbReference type="InterPro" id="IPR006135">
    <property type="entry name" value="T3SS_substrate_exporter"/>
</dbReference>
<sequence>MPDTPADRKPRQRAVALSYDETRAPTVVAKGYGNIADAIIERANSSGVYVHQSAELVNLLMNVNLDDCIPEELYVAIAELLCWVYELERQPQS</sequence>
<keyword evidence="3" id="KW-0813">Transport</keyword>
<evidence type="ECO:0000313" key="6">
    <source>
        <dbReference type="Proteomes" id="UP001589814"/>
    </source>
</evidence>
<dbReference type="InterPro" id="IPR029025">
    <property type="entry name" value="T3SS_substrate_exporter_C"/>
</dbReference>
<keyword evidence="3" id="KW-1006">Bacterial flagellum protein export</keyword>
<dbReference type="EMBL" id="JBHLVX010000017">
    <property type="protein sequence ID" value="MFC0267344.1"/>
    <property type="molecule type" value="Genomic_DNA"/>
</dbReference>
<dbReference type="Gene3D" id="3.40.1690.10">
    <property type="entry name" value="secretion proteins EscU"/>
    <property type="match status" value="1"/>
</dbReference>
<dbReference type="RefSeq" id="WP_019952199.1">
    <property type="nucleotide sequence ID" value="NZ_JBHLVX010000017.1"/>
</dbReference>
<dbReference type="Proteomes" id="UP001589814">
    <property type="component" value="Unassembled WGS sequence"/>
</dbReference>
<dbReference type="PANTHER" id="PTHR30531:SF12">
    <property type="entry name" value="FLAGELLAR BIOSYNTHETIC PROTEIN FLHB"/>
    <property type="match status" value="1"/>
</dbReference>